<sequence length="119" mass="13627">MTPPLQDGGERDPSESVSGATKWDQAGRRAVAYEVDEERHQADIAYRRVVEKLHDGEDPTLEEVTELRHKLDELMRATEEFLVPIAGGKQWDEEEILSYLPQGVARQRVLGEEYEHDPK</sequence>
<dbReference type="Proteomes" id="UP001596328">
    <property type="component" value="Unassembled WGS sequence"/>
</dbReference>
<organism evidence="2 3">
    <name type="scientific">Halobium palmae</name>
    <dbReference type="NCBI Taxonomy" id="1776492"/>
    <lineage>
        <taxon>Archaea</taxon>
        <taxon>Methanobacteriati</taxon>
        <taxon>Methanobacteriota</taxon>
        <taxon>Stenosarchaea group</taxon>
        <taxon>Halobacteria</taxon>
        <taxon>Halobacteriales</taxon>
        <taxon>Haloferacaceae</taxon>
        <taxon>Halobium</taxon>
    </lineage>
</organism>
<comment type="caution">
    <text evidence="2">The sequence shown here is derived from an EMBL/GenBank/DDBJ whole genome shotgun (WGS) entry which is preliminary data.</text>
</comment>
<evidence type="ECO:0000313" key="3">
    <source>
        <dbReference type="Proteomes" id="UP001596328"/>
    </source>
</evidence>
<gene>
    <name evidence="2" type="ORF">ACFQE1_04360</name>
</gene>
<evidence type="ECO:0000256" key="1">
    <source>
        <dbReference type="SAM" id="MobiDB-lite"/>
    </source>
</evidence>
<protein>
    <submittedName>
        <fullName evidence="2">Uncharacterized protein</fullName>
    </submittedName>
</protein>
<dbReference type="EMBL" id="JBHSWU010000030">
    <property type="protein sequence ID" value="MFC6723632.1"/>
    <property type="molecule type" value="Genomic_DNA"/>
</dbReference>
<name>A0ABD5RWL8_9EURY</name>
<feature type="region of interest" description="Disordered" evidence="1">
    <location>
        <begin position="1"/>
        <end position="27"/>
    </location>
</feature>
<evidence type="ECO:0000313" key="2">
    <source>
        <dbReference type="EMBL" id="MFC6723632.1"/>
    </source>
</evidence>
<dbReference type="AlphaFoldDB" id="A0ABD5RWL8"/>
<proteinExistence type="predicted"/>
<keyword evidence="3" id="KW-1185">Reference proteome</keyword>
<accession>A0ABD5RWL8</accession>
<reference evidence="2 3" key="1">
    <citation type="journal article" date="2019" name="Int. J. Syst. Evol. Microbiol.">
        <title>The Global Catalogue of Microorganisms (GCM) 10K type strain sequencing project: providing services to taxonomists for standard genome sequencing and annotation.</title>
        <authorList>
            <consortium name="The Broad Institute Genomics Platform"/>
            <consortium name="The Broad Institute Genome Sequencing Center for Infectious Disease"/>
            <person name="Wu L."/>
            <person name="Ma J."/>
        </authorList>
    </citation>
    <scope>NUCLEOTIDE SEQUENCE [LARGE SCALE GENOMIC DNA]</scope>
    <source>
        <strain evidence="2 3">NBRC 111368</strain>
    </source>
</reference>